<gene>
    <name evidence="1" type="ORF">V6N11_067954</name>
</gene>
<keyword evidence="2" id="KW-1185">Reference proteome</keyword>
<proteinExistence type="predicted"/>
<evidence type="ECO:0000313" key="2">
    <source>
        <dbReference type="Proteomes" id="UP001396334"/>
    </source>
</evidence>
<name>A0ABR2SSN7_9ROSI</name>
<dbReference type="EMBL" id="JBBPBN010000012">
    <property type="protein sequence ID" value="KAK9028142.1"/>
    <property type="molecule type" value="Genomic_DNA"/>
</dbReference>
<dbReference type="Proteomes" id="UP001396334">
    <property type="component" value="Unassembled WGS sequence"/>
</dbReference>
<comment type="caution">
    <text evidence="1">The sequence shown here is derived from an EMBL/GenBank/DDBJ whole genome shotgun (WGS) entry which is preliminary data.</text>
</comment>
<sequence>MLGDRRYEPCSVDFGQARLVEDGSGASFSIKSESVGSFGYMTSDTTNYFASKIKLSRTTNAVADRLGAALRGQAPGELHHVIALVECRSLLLCDLQFCIMLLGLVRDCRVLQFVGQTG</sequence>
<evidence type="ECO:0008006" key="3">
    <source>
        <dbReference type="Google" id="ProtNLM"/>
    </source>
</evidence>
<evidence type="ECO:0000313" key="1">
    <source>
        <dbReference type="EMBL" id="KAK9028142.1"/>
    </source>
</evidence>
<protein>
    <recommendedName>
        <fullName evidence="3">Protein kinase domain-containing protein</fullName>
    </recommendedName>
</protein>
<accession>A0ABR2SSN7</accession>
<organism evidence="1 2">
    <name type="scientific">Hibiscus sabdariffa</name>
    <name type="common">roselle</name>
    <dbReference type="NCBI Taxonomy" id="183260"/>
    <lineage>
        <taxon>Eukaryota</taxon>
        <taxon>Viridiplantae</taxon>
        <taxon>Streptophyta</taxon>
        <taxon>Embryophyta</taxon>
        <taxon>Tracheophyta</taxon>
        <taxon>Spermatophyta</taxon>
        <taxon>Magnoliopsida</taxon>
        <taxon>eudicotyledons</taxon>
        <taxon>Gunneridae</taxon>
        <taxon>Pentapetalae</taxon>
        <taxon>rosids</taxon>
        <taxon>malvids</taxon>
        <taxon>Malvales</taxon>
        <taxon>Malvaceae</taxon>
        <taxon>Malvoideae</taxon>
        <taxon>Hibiscus</taxon>
    </lineage>
</organism>
<reference evidence="1 2" key="1">
    <citation type="journal article" date="2024" name="G3 (Bethesda)">
        <title>Genome assembly of Hibiscus sabdariffa L. provides insights into metabolisms of medicinal natural products.</title>
        <authorList>
            <person name="Kim T."/>
        </authorList>
    </citation>
    <scope>NUCLEOTIDE SEQUENCE [LARGE SCALE GENOMIC DNA]</scope>
    <source>
        <strain evidence="1">TK-2024</strain>
        <tissue evidence="1">Old leaves</tissue>
    </source>
</reference>